<dbReference type="PANTHER" id="PTHR10744">
    <property type="entry name" value="40S RIBOSOMAL PROTEIN S11 FAMILY MEMBER"/>
    <property type="match status" value="1"/>
</dbReference>
<evidence type="ECO:0000256" key="3">
    <source>
        <dbReference type="ARBA" id="ARBA00022884"/>
    </source>
</evidence>
<keyword evidence="2 6" id="KW-0699">rRNA-binding</keyword>
<evidence type="ECO:0000256" key="4">
    <source>
        <dbReference type="ARBA" id="ARBA00022980"/>
    </source>
</evidence>
<evidence type="ECO:0000256" key="6">
    <source>
        <dbReference type="HAMAP-Rule" id="MF_01345"/>
    </source>
</evidence>
<reference evidence="8 9" key="1">
    <citation type="journal article" date="2015" name="Nature">
        <title>rRNA introns, odd ribosomes, and small enigmatic genomes across a large radiation of phyla.</title>
        <authorList>
            <person name="Brown C.T."/>
            <person name="Hug L.A."/>
            <person name="Thomas B.C."/>
            <person name="Sharon I."/>
            <person name="Castelle C.J."/>
            <person name="Singh A."/>
            <person name="Wilkins M.J."/>
            <person name="Williams K.H."/>
            <person name="Banfield J.F."/>
        </authorList>
    </citation>
    <scope>NUCLEOTIDE SEQUENCE [LARGE SCALE GENOMIC DNA]</scope>
</reference>
<dbReference type="GO" id="GO:0003735">
    <property type="term" value="F:structural constituent of ribosome"/>
    <property type="evidence" value="ECO:0007669"/>
    <property type="project" value="UniProtKB-UniRule"/>
</dbReference>
<dbReference type="PATRIC" id="fig|1618752.3.peg.246"/>
<dbReference type="Gene3D" id="2.40.50.140">
    <property type="entry name" value="Nucleic acid-binding proteins"/>
    <property type="match status" value="1"/>
</dbReference>
<dbReference type="InterPro" id="IPR019979">
    <property type="entry name" value="Ribosomal_uS17_CS"/>
</dbReference>
<evidence type="ECO:0000256" key="7">
    <source>
        <dbReference type="RuleBase" id="RU003872"/>
    </source>
</evidence>
<dbReference type="HAMAP" id="MF_01345_B">
    <property type="entry name" value="Ribosomal_uS17_B"/>
    <property type="match status" value="1"/>
</dbReference>
<evidence type="ECO:0000256" key="2">
    <source>
        <dbReference type="ARBA" id="ARBA00022730"/>
    </source>
</evidence>
<dbReference type="SUPFAM" id="SSF50249">
    <property type="entry name" value="Nucleic acid-binding proteins"/>
    <property type="match status" value="1"/>
</dbReference>
<evidence type="ECO:0000256" key="1">
    <source>
        <dbReference type="ARBA" id="ARBA00010254"/>
    </source>
</evidence>
<dbReference type="PROSITE" id="PS00056">
    <property type="entry name" value="RIBOSOMAL_S17"/>
    <property type="match status" value="1"/>
</dbReference>
<sequence length="90" mass="10614">MTKKIQEKNTEIKENKGRVLKGVVVSDKMDKTVVVSVSRFIKHPFYGKYYKVSKKYKAHDEENKYKVGDNVEIVETRPISKEKHFRVIKL</sequence>
<dbReference type="NCBIfam" id="NF004123">
    <property type="entry name" value="PRK05610.1"/>
    <property type="match status" value="1"/>
</dbReference>
<accession>A0A0G0DJ31</accession>
<dbReference type="GO" id="GO:0006412">
    <property type="term" value="P:translation"/>
    <property type="evidence" value="ECO:0007669"/>
    <property type="project" value="UniProtKB-UniRule"/>
</dbReference>
<dbReference type="GO" id="GO:0019843">
    <property type="term" value="F:rRNA binding"/>
    <property type="evidence" value="ECO:0007669"/>
    <property type="project" value="UniProtKB-UniRule"/>
</dbReference>
<comment type="subunit">
    <text evidence="6">Part of the 30S ribosomal subunit.</text>
</comment>
<dbReference type="NCBIfam" id="TIGR03635">
    <property type="entry name" value="uS17_bact"/>
    <property type="match status" value="1"/>
</dbReference>
<dbReference type="CDD" id="cd00364">
    <property type="entry name" value="Ribosomal_uS17"/>
    <property type="match status" value="1"/>
</dbReference>
<keyword evidence="4 6" id="KW-0689">Ribosomal protein</keyword>
<comment type="function">
    <text evidence="6">One of the primary rRNA binding proteins, it binds specifically to the 5'-end of 16S ribosomal RNA.</text>
</comment>
<dbReference type="EMBL" id="LBQZ01000012">
    <property type="protein sequence ID" value="KKP88801.1"/>
    <property type="molecule type" value="Genomic_DNA"/>
</dbReference>
<name>A0A0G0DJ31_9BACT</name>
<dbReference type="InterPro" id="IPR000266">
    <property type="entry name" value="Ribosomal_uS17"/>
</dbReference>
<dbReference type="GO" id="GO:0022627">
    <property type="term" value="C:cytosolic small ribosomal subunit"/>
    <property type="evidence" value="ECO:0007669"/>
    <property type="project" value="UniProtKB-UniRule"/>
</dbReference>
<dbReference type="AlphaFoldDB" id="A0A0G0DJ31"/>
<evidence type="ECO:0000256" key="5">
    <source>
        <dbReference type="ARBA" id="ARBA00023274"/>
    </source>
</evidence>
<dbReference type="InterPro" id="IPR019984">
    <property type="entry name" value="Ribosomal_uS17_bact/chlr"/>
</dbReference>
<evidence type="ECO:0000313" key="9">
    <source>
        <dbReference type="Proteomes" id="UP000034798"/>
    </source>
</evidence>
<comment type="similarity">
    <text evidence="1 6 7">Belongs to the universal ribosomal protein uS17 family.</text>
</comment>
<organism evidence="8 9">
    <name type="scientific">Candidatus Nomurabacteria bacterium GW2011_GWC2_35_8</name>
    <dbReference type="NCBI Taxonomy" id="1618752"/>
    <lineage>
        <taxon>Bacteria</taxon>
        <taxon>Candidatus Nomuraibacteriota</taxon>
    </lineage>
</organism>
<evidence type="ECO:0000313" key="8">
    <source>
        <dbReference type="EMBL" id="KKP88801.1"/>
    </source>
</evidence>
<protein>
    <recommendedName>
        <fullName evidence="6">Small ribosomal subunit protein uS17</fullName>
    </recommendedName>
</protein>
<dbReference type="Pfam" id="PF00366">
    <property type="entry name" value="Ribosomal_S17"/>
    <property type="match status" value="1"/>
</dbReference>
<dbReference type="Proteomes" id="UP000034798">
    <property type="component" value="Unassembled WGS sequence"/>
</dbReference>
<keyword evidence="3 6" id="KW-0694">RNA-binding</keyword>
<dbReference type="PRINTS" id="PR00973">
    <property type="entry name" value="RIBOSOMALS17"/>
</dbReference>
<gene>
    <name evidence="6" type="primary">rpsQ</name>
    <name evidence="8" type="ORF">UR91_C0012G0008</name>
</gene>
<dbReference type="InterPro" id="IPR012340">
    <property type="entry name" value="NA-bd_OB-fold"/>
</dbReference>
<proteinExistence type="inferred from homology"/>
<dbReference type="PANTHER" id="PTHR10744:SF1">
    <property type="entry name" value="SMALL RIBOSOMAL SUBUNIT PROTEIN US17M"/>
    <property type="match status" value="1"/>
</dbReference>
<comment type="caution">
    <text evidence="8">The sequence shown here is derived from an EMBL/GenBank/DDBJ whole genome shotgun (WGS) entry which is preliminary data.</text>
</comment>
<keyword evidence="5 6" id="KW-0687">Ribonucleoprotein</keyword>